<accession>A0AAD4BEI2</accession>
<proteinExistence type="predicted"/>
<reference evidence="2" key="2">
    <citation type="journal article" date="2020" name="Nat. Commun.">
        <title>Large-scale genome sequencing of mycorrhizal fungi provides insights into the early evolution of symbiotic traits.</title>
        <authorList>
            <person name="Miyauchi S."/>
            <person name="Kiss E."/>
            <person name="Kuo A."/>
            <person name="Drula E."/>
            <person name="Kohler A."/>
            <person name="Sanchez-Garcia M."/>
            <person name="Morin E."/>
            <person name="Andreopoulos B."/>
            <person name="Barry K.W."/>
            <person name="Bonito G."/>
            <person name="Buee M."/>
            <person name="Carver A."/>
            <person name="Chen C."/>
            <person name="Cichocki N."/>
            <person name="Clum A."/>
            <person name="Culley D."/>
            <person name="Crous P.W."/>
            <person name="Fauchery L."/>
            <person name="Girlanda M."/>
            <person name="Hayes R.D."/>
            <person name="Keri Z."/>
            <person name="LaButti K."/>
            <person name="Lipzen A."/>
            <person name="Lombard V."/>
            <person name="Magnuson J."/>
            <person name="Maillard F."/>
            <person name="Murat C."/>
            <person name="Nolan M."/>
            <person name="Ohm R.A."/>
            <person name="Pangilinan J."/>
            <person name="Pereira M.F."/>
            <person name="Perotto S."/>
            <person name="Peter M."/>
            <person name="Pfister S."/>
            <person name="Riley R."/>
            <person name="Sitrit Y."/>
            <person name="Stielow J.B."/>
            <person name="Szollosi G."/>
            <person name="Zifcakova L."/>
            <person name="Stursova M."/>
            <person name="Spatafora J.W."/>
            <person name="Tedersoo L."/>
            <person name="Vaario L.M."/>
            <person name="Yamada A."/>
            <person name="Yan M."/>
            <person name="Wang P."/>
            <person name="Xu J."/>
            <person name="Bruns T."/>
            <person name="Baldrian P."/>
            <person name="Vilgalys R."/>
            <person name="Dunand C."/>
            <person name="Henrissat B."/>
            <person name="Grigoriev I.V."/>
            <person name="Hibbett D."/>
            <person name="Nagy L.G."/>
            <person name="Martin F.M."/>
        </authorList>
    </citation>
    <scope>NUCLEOTIDE SEQUENCE</scope>
    <source>
        <strain evidence="2">BED1</strain>
    </source>
</reference>
<dbReference type="AlphaFoldDB" id="A0AAD4BEI2"/>
<gene>
    <name evidence="2" type="ORF">L210DRAFT_3509915</name>
</gene>
<organism evidence="2 3">
    <name type="scientific">Boletus edulis BED1</name>
    <dbReference type="NCBI Taxonomy" id="1328754"/>
    <lineage>
        <taxon>Eukaryota</taxon>
        <taxon>Fungi</taxon>
        <taxon>Dikarya</taxon>
        <taxon>Basidiomycota</taxon>
        <taxon>Agaricomycotina</taxon>
        <taxon>Agaricomycetes</taxon>
        <taxon>Agaricomycetidae</taxon>
        <taxon>Boletales</taxon>
        <taxon>Boletineae</taxon>
        <taxon>Boletaceae</taxon>
        <taxon>Boletoideae</taxon>
        <taxon>Boletus</taxon>
    </lineage>
</organism>
<feature type="region of interest" description="Disordered" evidence="1">
    <location>
        <begin position="76"/>
        <end position="113"/>
    </location>
</feature>
<feature type="region of interest" description="Disordered" evidence="1">
    <location>
        <begin position="1"/>
        <end position="23"/>
    </location>
</feature>
<feature type="compositionally biased region" description="Basic residues" evidence="1">
    <location>
        <begin position="1"/>
        <end position="11"/>
    </location>
</feature>
<name>A0AAD4BEI2_BOLED</name>
<comment type="caution">
    <text evidence="2">The sequence shown here is derived from an EMBL/GenBank/DDBJ whole genome shotgun (WGS) entry which is preliminary data.</text>
</comment>
<evidence type="ECO:0000256" key="1">
    <source>
        <dbReference type="SAM" id="MobiDB-lite"/>
    </source>
</evidence>
<evidence type="ECO:0000313" key="3">
    <source>
        <dbReference type="Proteomes" id="UP001194468"/>
    </source>
</evidence>
<sequence>MYINSTKRKLKVGQDQRKENINNQIKQGFRVDRRKTTVTTTTTATTKYQETNTKQPTPPAHPIKTNRCKIRAKITKNHQKNHPHPPTQGPRSEFQGESSHDDYALKTSHFHPPTLKNELEKQLIPPARPVRFMQNQCKMRPDLIRSSPSPYQEMYINNIMTKTSHIPTLPPSKTPRSSNQSHPPAQGFLYKICAKSVQNDTRSYQILAFPLPINDINSTKRKLKVGQDQRKENNINSQIKLGFRVSTSEKP</sequence>
<evidence type="ECO:0000313" key="2">
    <source>
        <dbReference type="EMBL" id="KAF8422599.1"/>
    </source>
</evidence>
<keyword evidence="3" id="KW-1185">Reference proteome</keyword>
<protein>
    <submittedName>
        <fullName evidence="2">Uncharacterized protein</fullName>
    </submittedName>
</protein>
<reference evidence="2" key="1">
    <citation type="submission" date="2019-10" db="EMBL/GenBank/DDBJ databases">
        <authorList>
            <consortium name="DOE Joint Genome Institute"/>
            <person name="Kuo A."/>
            <person name="Miyauchi S."/>
            <person name="Kiss E."/>
            <person name="Drula E."/>
            <person name="Kohler A."/>
            <person name="Sanchez-Garcia M."/>
            <person name="Andreopoulos B."/>
            <person name="Barry K.W."/>
            <person name="Bonito G."/>
            <person name="Buee M."/>
            <person name="Carver A."/>
            <person name="Chen C."/>
            <person name="Cichocki N."/>
            <person name="Clum A."/>
            <person name="Culley D."/>
            <person name="Crous P.W."/>
            <person name="Fauchery L."/>
            <person name="Girlanda M."/>
            <person name="Hayes R."/>
            <person name="Keri Z."/>
            <person name="LaButti K."/>
            <person name="Lipzen A."/>
            <person name="Lombard V."/>
            <person name="Magnuson J."/>
            <person name="Maillard F."/>
            <person name="Morin E."/>
            <person name="Murat C."/>
            <person name="Nolan M."/>
            <person name="Ohm R."/>
            <person name="Pangilinan J."/>
            <person name="Pereira M."/>
            <person name="Perotto S."/>
            <person name="Peter M."/>
            <person name="Riley R."/>
            <person name="Sitrit Y."/>
            <person name="Stielow B."/>
            <person name="Szollosi G."/>
            <person name="Zifcakova L."/>
            <person name="Stursova M."/>
            <person name="Spatafora J.W."/>
            <person name="Tedersoo L."/>
            <person name="Vaario L.-M."/>
            <person name="Yamada A."/>
            <person name="Yan M."/>
            <person name="Wang P."/>
            <person name="Xu J."/>
            <person name="Bruns T."/>
            <person name="Baldrian P."/>
            <person name="Vilgalys R."/>
            <person name="Henrissat B."/>
            <person name="Grigoriev I.V."/>
            <person name="Hibbett D."/>
            <person name="Nagy L.G."/>
            <person name="Martin F.M."/>
        </authorList>
    </citation>
    <scope>NUCLEOTIDE SEQUENCE</scope>
    <source>
        <strain evidence="2">BED1</strain>
    </source>
</reference>
<dbReference type="EMBL" id="WHUW01000124">
    <property type="protein sequence ID" value="KAF8422599.1"/>
    <property type="molecule type" value="Genomic_DNA"/>
</dbReference>
<dbReference type="Proteomes" id="UP001194468">
    <property type="component" value="Unassembled WGS sequence"/>
</dbReference>